<dbReference type="SMR" id="A2EIN0"/>
<evidence type="ECO:0000313" key="2">
    <source>
        <dbReference type="EMBL" id="EAY07457.1"/>
    </source>
</evidence>
<dbReference type="EMBL" id="DS113399">
    <property type="protein sequence ID" value="EAY07457.1"/>
    <property type="molecule type" value="Genomic_DNA"/>
</dbReference>
<protein>
    <submittedName>
        <fullName evidence="2">Uncharacterized protein</fullName>
    </submittedName>
</protein>
<organism evidence="2 3">
    <name type="scientific">Trichomonas vaginalis (strain ATCC PRA-98 / G3)</name>
    <dbReference type="NCBI Taxonomy" id="412133"/>
    <lineage>
        <taxon>Eukaryota</taxon>
        <taxon>Metamonada</taxon>
        <taxon>Parabasalia</taxon>
        <taxon>Trichomonadida</taxon>
        <taxon>Trichomonadidae</taxon>
        <taxon>Trichomonas</taxon>
    </lineage>
</organism>
<evidence type="ECO:0000313" key="3">
    <source>
        <dbReference type="Proteomes" id="UP000001542"/>
    </source>
</evidence>
<dbReference type="VEuPathDB" id="TrichDB:TVAG_499430"/>
<dbReference type="InParanoid" id="A2EIN0"/>
<proteinExistence type="predicted"/>
<name>A2EIN0_TRIV3</name>
<reference evidence="2" key="2">
    <citation type="journal article" date="2007" name="Science">
        <title>Draft genome sequence of the sexually transmitted pathogen Trichomonas vaginalis.</title>
        <authorList>
            <person name="Carlton J.M."/>
            <person name="Hirt R.P."/>
            <person name="Silva J.C."/>
            <person name="Delcher A.L."/>
            <person name="Schatz M."/>
            <person name="Zhao Q."/>
            <person name="Wortman J.R."/>
            <person name="Bidwell S.L."/>
            <person name="Alsmark U.C.M."/>
            <person name="Besteiro S."/>
            <person name="Sicheritz-Ponten T."/>
            <person name="Noel C.J."/>
            <person name="Dacks J.B."/>
            <person name="Foster P.G."/>
            <person name="Simillion C."/>
            <person name="Van de Peer Y."/>
            <person name="Miranda-Saavedra D."/>
            <person name="Barton G.J."/>
            <person name="Westrop G.D."/>
            <person name="Mueller S."/>
            <person name="Dessi D."/>
            <person name="Fiori P.L."/>
            <person name="Ren Q."/>
            <person name="Paulsen I."/>
            <person name="Zhang H."/>
            <person name="Bastida-Corcuera F.D."/>
            <person name="Simoes-Barbosa A."/>
            <person name="Brown M.T."/>
            <person name="Hayes R.D."/>
            <person name="Mukherjee M."/>
            <person name="Okumura C.Y."/>
            <person name="Schneider R."/>
            <person name="Smith A.J."/>
            <person name="Vanacova S."/>
            <person name="Villalvazo M."/>
            <person name="Haas B.J."/>
            <person name="Pertea M."/>
            <person name="Feldblyum T.V."/>
            <person name="Utterback T.R."/>
            <person name="Shu C.L."/>
            <person name="Osoegawa K."/>
            <person name="de Jong P.J."/>
            <person name="Hrdy I."/>
            <person name="Horvathova L."/>
            <person name="Zubacova Z."/>
            <person name="Dolezal P."/>
            <person name="Malik S.B."/>
            <person name="Logsdon J.M. Jr."/>
            <person name="Henze K."/>
            <person name="Gupta A."/>
            <person name="Wang C.C."/>
            <person name="Dunne R.L."/>
            <person name="Upcroft J.A."/>
            <person name="Upcroft P."/>
            <person name="White O."/>
            <person name="Salzberg S.L."/>
            <person name="Tang P."/>
            <person name="Chiu C.-H."/>
            <person name="Lee Y.-S."/>
            <person name="Embley T.M."/>
            <person name="Coombs G.H."/>
            <person name="Mottram J.C."/>
            <person name="Tachezy J."/>
            <person name="Fraser-Liggett C.M."/>
            <person name="Johnson P.J."/>
        </authorList>
    </citation>
    <scope>NUCLEOTIDE SEQUENCE [LARGE SCALE GENOMIC DNA]</scope>
    <source>
        <strain evidence="2">G3</strain>
    </source>
</reference>
<reference evidence="2" key="1">
    <citation type="submission" date="2006-10" db="EMBL/GenBank/DDBJ databases">
        <authorList>
            <person name="Amadeo P."/>
            <person name="Zhao Q."/>
            <person name="Wortman J."/>
            <person name="Fraser-Liggett C."/>
            <person name="Carlton J."/>
        </authorList>
    </citation>
    <scope>NUCLEOTIDE SEQUENCE</scope>
    <source>
        <strain evidence="2">G3</strain>
    </source>
</reference>
<gene>
    <name evidence="2" type="ORF">TVAG_499430</name>
</gene>
<keyword evidence="3" id="KW-1185">Reference proteome</keyword>
<sequence>MTKKSVVYTDSTRGRGDFDEGFPQIERINFVASDATEKAKAKALEQEIERERAIKKHAEERAQKERVAAFKKIVRKRVHKTQQPEKATRASSSAVPN</sequence>
<accession>A2EIN0</accession>
<evidence type="ECO:0000256" key="1">
    <source>
        <dbReference type="SAM" id="MobiDB-lite"/>
    </source>
</evidence>
<dbReference type="AlphaFoldDB" id="A2EIN0"/>
<dbReference type="KEGG" id="tva:4765347"/>
<dbReference type="VEuPathDB" id="TrichDB:TVAGG3_0960160"/>
<feature type="region of interest" description="Disordered" evidence="1">
    <location>
        <begin position="76"/>
        <end position="97"/>
    </location>
</feature>
<feature type="region of interest" description="Disordered" evidence="1">
    <location>
        <begin position="1"/>
        <end position="20"/>
    </location>
</feature>
<dbReference type="Proteomes" id="UP000001542">
    <property type="component" value="Unassembled WGS sequence"/>
</dbReference>
<dbReference type="RefSeq" id="XP_001319680.1">
    <property type="nucleotide sequence ID" value="XM_001319645.1"/>
</dbReference>